<name>A0ABQ6JMV8_9ACTN</name>
<protein>
    <submittedName>
        <fullName evidence="2">N-acetyltransferase</fullName>
    </submittedName>
</protein>
<dbReference type="Gene3D" id="3.40.630.30">
    <property type="match status" value="1"/>
</dbReference>
<dbReference type="PROSITE" id="PS51729">
    <property type="entry name" value="GNAT_YJDJ"/>
    <property type="match status" value="1"/>
</dbReference>
<organism evidence="2 3">
    <name type="scientific">Angustibacter aerolatus</name>
    <dbReference type="NCBI Taxonomy" id="1162965"/>
    <lineage>
        <taxon>Bacteria</taxon>
        <taxon>Bacillati</taxon>
        <taxon>Actinomycetota</taxon>
        <taxon>Actinomycetes</taxon>
        <taxon>Kineosporiales</taxon>
        <taxon>Kineosporiaceae</taxon>
    </lineage>
</organism>
<reference evidence="3" key="1">
    <citation type="journal article" date="2019" name="Int. J. Syst. Evol. Microbiol.">
        <title>The Global Catalogue of Microorganisms (GCM) 10K type strain sequencing project: providing services to taxonomists for standard genome sequencing and annotation.</title>
        <authorList>
            <consortium name="The Broad Institute Genomics Platform"/>
            <consortium name="The Broad Institute Genome Sequencing Center for Infectious Disease"/>
            <person name="Wu L."/>
            <person name="Ma J."/>
        </authorList>
    </citation>
    <scope>NUCLEOTIDE SEQUENCE [LARGE SCALE GENOMIC DNA]</scope>
    <source>
        <strain evidence="3">NBRC 108730</strain>
    </source>
</reference>
<dbReference type="EMBL" id="BSUZ01000001">
    <property type="protein sequence ID" value="GMA88459.1"/>
    <property type="molecule type" value="Genomic_DNA"/>
</dbReference>
<feature type="domain" description="N-acetyltransferase" evidence="1">
    <location>
        <begin position="16"/>
        <end position="104"/>
    </location>
</feature>
<evidence type="ECO:0000313" key="2">
    <source>
        <dbReference type="EMBL" id="GMA88459.1"/>
    </source>
</evidence>
<accession>A0ABQ6JMV8</accession>
<comment type="caution">
    <text evidence="2">The sequence shown here is derived from an EMBL/GenBank/DDBJ whole genome shotgun (WGS) entry which is preliminary data.</text>
</comment>
<dbReference type="PANTHER" id="PTHR31435:SF10">
    <property type="entry name" value="BSR4717 PROTEIN"/>
    <property type="match status" value="1"/>
</dbReference>
<keyword evidence="3" id="KW-1185">Reference proteome</keyword>
<dbReference type="Pfam" id="PF14542">
    <property type="entry name" value="Acetyltransf_CG"/>
    <property type="match status" value="1"/>
</dbReference>
<gene>
    <name evidence="2" type="ORF">GCM10025868_37090</name>
</gene>
<sequence>MSETGSQDAAARAQVRDAPQQHRYELVLDDRVVGVADYRLDEAAGVLSVPHVEVEPALRGGDLGSVLARGVLDDVRRRSLKVRPLCPFMALYLRRHPDDADLVAG</sequence>
<dbReference type="Proteomes" id="UP001157017">
    <property type="component" value="Unassembled WGS sequence"/>
</dbReference>
<proteinExistence type="predicted"/>
<dbReference type="PANTHER" id="PTHR31435">
    <property type="entry name" value="PROTEIN NATD1"/>
    <property type="match status" value="1"/>
</dbReference>
<dbReference type="InterPro" id="IPR016181">
    <property type="entry name" value="Acyl_CoA_acyltransferase"/>
</dbReference>
<evidence type="ECO:0000259" key="1">
    <source>
        <dbReference type="PROSITE" id="PS51729"/>
    </source>
</evidence>
<dbReference type="InterPro" id="IPR031165">
    <property type="entry name" value="GNAT_YJDJ"/>
</dbReference>
<dbReference type="InterPro" id="IPR045057">
    <property type="entry name" value="Gcn5-rel_NAT"/>
</dbReference>
<dbReference type="SUPFAM" id="SSF55729">
    <property type="entry name" value="Acyl-CoA N-acyltransferases (Nat)"/>
    <property type="match status" value="1"/>
</dbReference>
<evidence type="ECO:0000313" key="3">
    <source>
        <dbReference type="Proteomes" id="UP001157017"/>
    </source>
</evidence>